<name>A0A7J6W0H7_THATH</name>
<sequence length="142" mass="16028">MVNCLSNNIAWITFKYNNLPHLYCTSCFRLVFRLGHVRNKCNPLTRDEMHQAMNKEMQASVDERSLQLQIWPHEMGKTPVATTETGSSSKTRPEMIQVGPKLVYNGPNLESDPLTGMDLGFDLQLAKPNMTANPTPNPHMAL</sequence>
<keyword evidence="2" id="KW-1185">Reference proteome</keyword>
<dbReference type="AlphaFoldDB" id="A0A7J6W0H7"/>
<gene>
    <name evidence="1" type="ORF">FRX31_020423</name>
</gene>
<evidence type="ECO:0000313" key="1">
    <source>
        <dbReference type="EMBL" id="KAF5189990.1"/>
    </source>
</evidence>
<protein>
    <submittedName>
        <fullName evidence="1">Uncharacterized protein</fullName>
    </submittedName>
</protein>
<organism evidence="1 2">
    <name type="scientific">Thalictrum thalictroides</name>
    <name type="common">Rue-anemone</name>
    <name type="synonym">Anemone thalictroides</name>
    <dbReference type="NCBI Taxonomy" id="46969"/>
    <lineage>
        <taxon>Eukaryota</taxon>
        <taxon>Viridiplantae</taxon>
        <taxon>Streptophyta</taxon>
        <taxon>Embryophyta</taxon>
        <taxon>Tracheophyta</taxon>
        <taxon>Spermatophyta</taxon>
        <taxon>Magnoliopsida</taxon>
        <taxon>Ranunculales</taxon>
        <taxon>Ranunculaceae</taxon>
        <taxon>Thalictroideae</taxon>
        <taxon>Thalictrum</taxon>
    </lineage>
</organism>
<dbReference type="EMBL" id="JABWDY010024751">
    <property type="protein sequence ID" value="KAF5189990.1"/>
    <property type="molecule type" value="Genomic_DNA"/>
</dbReference>
<comment type="caution">
    <text evidence="1">The sequence shown here is derived from an EMBL/GenBank/DDBJ whole genome shotgun (WGS) entry which is preliminary data.</text>
</comment>
<evidence type="ECO:0000313" key="2">
    <source>
        <dbReference type="Proteomes" id="UP000554482"/>
    </source>
</evidence>
<reference evidence="1 2" key="1">
    <citation type="submission" date="2020-06" db="EMBL/GenBank/DDBJ databases">
        <title>Transcriptomic and genomic resources for Thalictrum thalictroides and T. hernandezii: Facilitating candidate gene discovery in an emerging model plant lineage.</title>
        <authorList>
            <person name="Arias T."/>
            <person name="Riano-Pachon D.M."/>
            <person name="Di Stilio V.S."/>
        </authorList>
    </citation>
    <scope>NUCLEOTIDE SEQUENCE [LARGE SCALE GENOMIC DNA]</scope>
    <source>
        <strain evidence="2">cv. WT478/WT964</strain>
        <tissue evidence="1">Leaves</tissue>
    </source>
</reference>
<dbReference type="Proteomes" id="UP000554482">
    <property type="component" value="Unassembled WGS sequence"/>
</dbReference>
<proteinExistence type="predicted"/>
<accession>A0A7J6W0H7</accession>